<evidence type="ECO:0000259" key="3">
    <source>
        <dbReference type="PROSITE" id="PS50158"/>
    </source>
</evidence>
<keyword evidence="5" id="KW-1185">Reference proteome</keyword>
<keyword evidence="1" id="KW-0479">Metal-binding</keyword>
<name>A0A9D5CGE8_9LILI</name>
<dbReference type="Pfam" id="PF00098">
    <property type="entry name" value="zf-CCHC"/>
    <property type="match status" value="1"/>
</dbReference>
<protein>
    <recommendedName>
        <fullName evidence="3">CCHC-type domain-containing protein</fullName>
    </recommendedName>
</protein>
<accession>A0A9D5CGE8</accession>
<dbReference type="EMBL" id="JAGGNH010000005">
    <property type="protein sequence ID" value="KAJ0972778.1"/>
    <property type="molecule type" value="Genomic_DNA"/>
</dbReference>
<dbReference type="InterPro" id="IPR036875">
    <property type="entry name" value="Znf_CCHC_sf"/>
</dbReference>
<dbReference type="SUPFAM" id="SSF57756">
    <property type="entry name" value="Retrovirus zinc finger-like domains"/>
    <property type="match status" value="1"/>
</dbReference>
<dbReference type="PROSITE" id="PS50158">
    <property type="entry name" value="ZF_CCHC"/>
    <property type="match status" value="1"/>
</dbReference>
<feature type="domain" description="CCHC-type" evidence="3">
    <location>
        <begin position="11"/>
        <end position="26"/>
    </location>
</feature>
<dbReference type="GO" id="GO:0008270">
    <property type="term" value="F:zinc ion binding"/>
    <property type="evidence" value="ECO:0007669"/>
    <property type="project" value="UniProtKB-KW"/>
</dbReference>
<proteinExistence type="predicted"/>
<dbReference type="SMART" id="SM00343">
    <property type="entry name" value="ZnF_C2HC"/>
    <property type="match status" value="1"/>
</dbReference>
<evidence type="ECO:0000256" key="2">
    <source>
        <dbReference type="SAM" id="MobiDB-lite"/>
    </source>
</evidence>
<feature type="region of interest" description="Disordered" evidence="2">
    <location>
        <begin position="17"/>
        <end position="114"/>
    </location>
</feature>
<comment type="caution">
    <text evidence="4">The sequence shown here is derived from an EMBL/GenBank/DDBJ whole genome shotgun (WGS) entry which is preliminary data.</text>
</comment>
<gene>
    <name evidence="4" type="ORF">J5N97_020737</name>
</gene>
<keyword evidence="1" id="KW-0862">Zinc</keyword>
<dbReference type="InterPro" id="IPR001878">
    <property type="entry name" value="Znf_CCHC"/>
</dbReference>
<keyword evidence="1" id="KW-0863">Zinc-finger</keyword>
<sequence length="178" mass="19963">MAAGCRRAVTCQVCGGVGHKARDCRRRSSSQQQQRGAEETRPVNRSSEHRRNEEERTNPPRRLAPTEERCQAPETHPIQQRKYGRDGNPVSSSTNMADKRTILETTNLQEKREEKDKKVAAAKRKIEHLHASLALDSDIVAGKEEIETCTVATMTKIKEGFVTARKLSEALKESLEGN</sequence>
<evidence type="ECO:0000256" key="1">
    <source>
        <dbReference type="PROSITE-ProRule" id="PRU00047"/>
    </source>
</evidence>
<dbReference type="Proteomes" id="UP001085076">
    <property type="component" value="Miscellaneous, Linkage group lg05"/>
</dbReference>
<feature type="compositionally biased region" description="Basic and acidic residues" evidence="2">
    <location>
        <begin position="36"/>
        <end position="71"/>
    </location>
</feature>
<dbReference type="GO" id="GO:0003676">
    <property type="term" value="F:nucleic acid binding"/>
    <property type="evidence" value="ECO:0007669"/>
    <property type="project" value="InterPro"/>
</dbReference>
<organism evidence="4 5">
    <name type="scientific">Dioscorea zingiberensis</name>
    <dbReference type="NCBI Taxonomy" id="325984"/>
    <lineage>
        <taxon>Eukaryota</taxon>
        <taxon>Viridiplantae</taxon>
        <taxon>Streptophyta</taxon>
        <taxon>Embryophyta</taxon>
        <taxon>Tracheophyta</taxon>
        <taxon>Spermatophyta</taxon>
        <taxon>Magnoliopsida</taxon>
        <taxon>Liliopsida</taxon>
        <taxon>Dioscoreales</taxon>
        <taxon>Dioscoreaceae</taxon>
        <taxon>Dioscorea</taxon>
    </lineage>
</organism>
<evidence type="ECO:0000313" key="4">
    <source>
        <dbReference type="EMBL" id="KAJ0972778.1"/>
    </source>
</evidence>
<reference evidence="4" key="2">
    <citation type="journal article" date="2022" name="Hortic Res">
        <title>The genome of Dioscorea zingiberensis sheds light on the biosynthesis, origin and evolution of the medicinally important diosgenin saponins.</title>
        <authorList>
            <person name="Li Y."/>
            <person name="Tan C."/>
            <person name="Li Z."/>
            <person name="Guo J."/>
            <person name="Li S."/>
            <person name="Chen X."/>
            <person name="Wang C."/>
            <person name="Dai X."/>
            <person name="Yang H."/>
            <person name="Song W."/>
            <person name="Hou L."/>
            <person name="Xu J."/>
            <person name="Tong Z."/>
            <person name="Xu A."/>
            <person name="Yuan X."/>
            <person name="Wang W."/>
            <person name="Yang Q."/>
            <person name="Chen L."/>
            <person name="Sun Z."/>
            <person name="Wang K."/>
            <person name="Pan B."/>
            <person name="Chen J."/>
            <person name="Bao Y."/>
            <person name="Liu F."/>
            <person name="Qi X."/>
            <person name="Gang D.R."/>
            <person name="Wen J."/>
            <person name="Li J."/>
        </authorList>
    </citation>
    <scope>NUCLEOTIDE SEQUENCE</scope>
    <source>
        <strain evidence="4">Dzin_1.0</strain>
    </source>
</reference>
<evidence type="ECO:0000313" key="5">
    <source>
        <dbReference type="Proteomes" id="UP001085076"/>
    </source>
</evidence>
<dbReference type="AlphaFoldDB" id="A0A9D5CGE8"/>
<reference evidence="4" key="1">
    <citation type="submission" date="2021-03" db="EMBL/GenBank/DDBJ databases">
        <authorList>
            <person name="Li Z."/>
            <person name="Yang C."/>
        </authorList>
    </citation>
    <scope>NUCLEOTIDE SEQUENCE</scope>
    <source>
        <strain evidence="4">Dzin_1.0</strain>
        <tissue evidence="4">Leaf</tissue>
    </source>
</reference>